<protein>
    <recommendedName>
        <fullName evidence="6">DUF202 domain-containing protein</fullName>
    </recommendedName>
</protein>
<evidence type="ECO:0000256" key="5">
    <source>
        <dbReference type="SAM" id="Phobius"/>
    </source>
</evidence>
<gene>
    <name evidence="7" type="ORF">CWO92_08135</name>
</gene>
<dbReference type="Pfam" id="PF02656">
    <property type="entry name" value="DUF202"/>
    <property type="match status" value="1"/>
</dbReference>
<comment type="subcellular location">
    <subcellularLocation>
        <location evidence="1">Endomembrane system</location>
        <topology evidence="1">Multi-pass membrane protein</topology>
    </subcellularLocation>
</comment>
<keyword evidence="8" id="KW-1185">Reference proteome</keyword>
<evidence type="ECO:0000313" key="7">
    <source>
        <dbReference type="EMBL" id="PKR85669.1"/>
    </source>
</evidence>
<name>A0A2N3LM95_9BACI</name>
<dbReference type="Proteomes" id="UP000233440">
    <property type="component" value="Unassembled WGS sequence"/>
</dbReference>
<evidence type="ECO:0000313" key="8">
    <source>
        <dbReference type="Proteomes" id="UP000233440"/>
    </source>
</evidence>
<dbReference type="AlphaFoldDB" id="A0A2N3LM95"/>
<dbReference type="GO" id="GO:0012505">
    <property type="term" value="C:endomembrane system"/>
    <property type="evidence" value="ECO:0007669"/>
    <property type="project" value="UniProtKB-SubCell"/>
</dbReference>
<keyword evidence="2 5" id="KW-0812">Transmembrane</keyword>
<keyword evidence="4 5" id="KW-0472">Membrane</keyword>
<reference evidence="7 8" key="1">
    <citation type="submission" date="2017-11" db="EMBL/GenBank/DDBJ databases">
        <title>Bacillus camelliae sp. nov., isolated from pu'er tea.</title>
        <authorList>
            <person name="Niu L."/>
        </authorList>
    </citation>
    <scope>NUCLEOTIDE SEQUENCE [LARGE SCALE GENOMIC DNA]</scope>
    <source>
        <strain evidence="7 8">7578-1</strain>
    </source>
</reference>
<keyword evidence="3 5" id="KW-1133">Transmembrane helix</keyword>
<proteinExistence type="predicted"/>
<feature type="domain" description="DUF202" evidence="6">
    <location>
        <begin position="19"/>
        <end position="82"/>
    </location>
</feature>
<feature type="transmembrane region" description="Helical" evidence="5">
    <location>
        <begin position="28"/>
        <end position="49"/>
    </location>
</feature>
<evidence type="ECO:0000256" key="1">
    <source>
        <dbReference type="ARBA" id="ARBA00004127"/>
    </source>
</evidence>
<evidence type="ECO:0000256" key="4">
    <source>
        <dbReference type="ARBA" id="ARBA00023136"/>
    </source>
</evidence>
<dbReference type="RefSeq" id="WP_101353718.1">
    <property type="nucleotide sequence ID" value="NZ_PIQO01000004.1"/>
</dbReference>
<feature type="transmembrane region" description="Helical" evidence="5">
    <location>
        <begin position="55"/>
        <end position="78"/>
    </location>
</feature>
<comment type="caution">
    <text evidence="7">The sequence shown here is derived from an EMBL/GenBank/DDBJ whole genome shotgun (WGS) entry which is preliminary data.</text>
</comment>
<dbReference type="EMBL" id="PIQO01000004">
    <property type="protein sequence ID" value="PKR85669.1"/>
    <property type="molecule type" value="Genomic_DNA"/>
</dbReference>
<organism evidence="7 8">
    <name type="scientific">Heyndrickxia camelliae</name>
    <dbReference type="NCBI Taxonomy" id="1707093"/>
    <lineage>
        <taxon>Bacteria</taxon>
        <taxon>Bacillati</taxon>
        <taxon>Bacillota</taxon>
        <taxon>Bacilli</taxon>
        <taxon>Bacillales</taxon>
        <taxon>Bacillaceae</taxon>
        <taxon>Heyndrickxia</taxon>
    </lineage>
</organism>
<evidence type="ECO:0000256" key="3">
    <source>
        <dbReference type="ARBA" id="ARBA00022989"/>
    </source>
</evidence>
<evidence type="ECO:0000256" key="2">
    <source>
        <dbReference type="ARBA" id="ARBA00022692"/>
    </source>
</evidence>
<sequence length="91" mass="10443">MKKQEQNSASASELLAMERTKLANIRTLLAYIRTSLAFFAASAALIQFFDKNVKLEITAYISITFGVILLIIGFIHYYRSNKWIKVINRLK</sequence>
<dbReference type="OrthoDB" id="2935972at2"/>
<accession>A0A2N3LM95</accession>
<evidence type="ECO:0000259" key="6">
    <source>
        <dbReference type="Pfam" id="PF02656"/>
    </source>
</evidence>
<dbReference type="InterPro" id="IPR003807">
    <property type="entry name" value="DUF202"/>
</dbReference>